<evidence type="ECO:0000313" key="15">
    <source>
        <dbReference type="EMBL" id="CED83419.1"/>
    </source>
</evidence>
<evidence type="ECO:0000259" key="13">
    <source>
        <dbReference type="Pfam" id="PF00534"/>
    </source>
</evidence>
<dbReference type="AlphaFoldDB" id="A0A0F7SRV8"/>
<dbReference type="InterPro" id="IPR031814">
    <property type="entry name" value="ALG11_N"/>
</dbReference>
<comment type="subcellular location">
    <subcellularLocation>
        <location evidence="1">Endoplasmic reticulum membrane</location>
        <topology evidence="1">Single-pass membrane protein</topology>
    </subcellularLocation>
</comment>
<dbReference type="Gene3D" id="3.40.50.2000">
    <property type="entry name" value="Glycogen Phosphorylase B"/>
    <property type="match status" value="1"/>
</dbReference>
<evidence type="ECO:0000256" key="4">
    <source>
        <dbReference type="ARBA" id="ARBA00022018"/>
    </source>
</evidence>
<evidence type="ECO:0000256" key="9">
    <source>
        <dbReference type="ARBA" id="ARBA00022989"/>
    </source>
</evidence>
<accession>A0A0F7SRV8</accession>
<dbReference type="Pfam" id="PF00534">
    <property type="entry name" value="Glycos_transf_1"/>
    <property type="match status" value="1"/>
</dbReference>
<dbReference type="EC" id="2.4.1.131" evidence="3 12"/>
<keyword evidence="7 12" id="KW-0812">Transmembrane</keyword>
<evidence type="ECO:0000256" key="5">
    <source>
        <dbReference type="ARBA" id="ARBA00022676"/>
    </source>
</evidence>
<evidence type="ECO:0000256" key="1">
    <source>
        <dbReference type="ARBA" id="ARBA00004389"/>
    </source>
</evidence>
<dbReference type="GO" id="GO:0004377">
    <property type="term" value="F:GDP-Man:Man(3)GlcNAc(2)-PP-Dol alpha-1,2-mannosyltransferase activity"/>
    <property type="evidence" value="ECO:0007669"/>
    <property type="project" value="UniProtKB-UniRule"/>
</dbReference>
<evidence type="ECO:0000256" key="3">
    <source>
        <dbReference type="ARBA" id="ARBA00012645"/>
    </source>
</evidence>
<dbReference type="PANTHER" id="PTHR45919">
    <property type="entry name" value="GDP-MAN:MAN(3)GLCNAC(2)-PP-DOL ALPHA-1,2-MANNOSYLTRANSFERASE"/>
    <property type="match status" value="1"/>
</dbReference>
<protein>
    <recommendedName>
        <fullName evidence="4 12">GDP-Man:Man(3)GlcNAc(2)-PP-Dol alpha-1,2-mannosyltransferase</fullName>
        <ecNumber evidence="3 12">2.4.1.131</ecNumber>
    </recommendedName>
</protein>
<feature type="domain" description="ALG11 mannosyltransferase N-terminal" evidence="14">
    <location>
        <begin position="59"/>
        <end position="272"/>
    </location>
</feature>
<feature type="transmembrane region" description="Helical" evidence="12">
    <location>
        <begin position="236"/>
        <end position="260"/>
    </location>
</feature>
<sequence>MPVLLIPLLFLSVYLLSKSILVRYRRKVLRQSAINLQTLLSSTSSSSSLGSGSSINGHTVVGLFHPFCNAGGGGERVVWTAVEFMQRVSKKEKEEGKQGGLQILIYTGDWPGVAKDEILDRARSRFNIRLDPATVHFVPIRSRAMIGDSYWPRLTLLGQAWGSIICAWESLAGDRGIVPDIFIVVRLLSGSKIPIGAYVHYPTISTDMLERVRTRQATHTNTHVASSSIRSNLKLIYYRFFALLYTFALGLVGPQGVIWANSTWTKDHLVKLLGEGNDVKILYPPCETGALSALELDPGGNGQRERVILSLAQFRPEKDHPMQLHALAELFARKPNWKEKGKDQVKLVMVGSVRDEGDERRVQGLRELAQKLDLQDNLEIVVNASYQDLLGWLGRSSVGIATMVDEHFGINVVEFMSAGLIPLSHASAGPLLDIIIPYHDLPTGYHARPNNEI</sequence>
<reference evidence="15" key="1">
    <citation type="submission" date="2014-08" db="EMBL/GenBank/DDBJ databases">
        <authorList>
            <person name="Sharma Rahul"/>
            <person name="Thines Marco"/>
        </authorList>
    </citation>
    <scope>NUCLEOTIDE SEQUENCE</scope>
</reference>
<dbReference type="EMBL" id="LN483142">
    <property type="protein sequence ID" value="CED83419.1"/>
    <property type="molecule type" value="Genomic_DNA"/>
</dbReference>
<keyword evidence="5 12" id="KW-0328">Glycosyltransferase</keyword>
<name>A0A0F7SRV8_PHARH</name>
<dbReference type="SUPFAM" id="SSF53756">
    <property type="entry name" value="UDP-Glycosyltransferase/glycogen phosphorylase"/>
    <property type="match status" value="1"/>
</dbReference>
<evidence type="ECO:0000259" key="14">
    <source>
        <dbReference type="Pfam" id="PF15924"/>
    </source>
</evidence>
<evidence type="ECO:0000256" key="8">
    <source>
        <dbReference type="ARBA" id="ARBA00022824"/>
    </source>
</evidence>
<dbReference type="UniPathway" id="UPA00378"/>
<dbReference type="CDD" id="cd03806">
    <property type="entry name" value="GT4_ALG11-like"/>
    <property type="match status" value="1"/>
</dbReference>
<evidence type="ECO:0000256" key="11">
    <source>
        <dbReference type="ARBA" id="ARBA00045065"/>
    </source>
</evidence>
<dbReference type="GO" id="GO:0005789">
    <property type="term" value="C:endoplasmic reticulum membrane"/>
    <property type="evidence" value="ECO:0007669"/>
    <property type="project" value="UniProtKB-SubCell"/>
</dbReference>
<keyword evidence="6 12" id="KW-0808">Transferase</keyword>
<comment type="function">
    <text evidence="12">GDP-Man:Man(3)GlcNAc(2)-PP-Dol alpha-1,2-mannosyltransferase that operates in the biosynthetic pathway of dolichol-linked oligosaccharides, the glycan precursors employed in protein asparagine (N)-glycosylation. The assembly of dolichol-linked oligosaccharides begins on the cytosolic side of the endoplasmic reticulum membrane and finishes in its lumen. The sequential addition of sugars to dolichol pyrophosphate produces dolichol-linked oligosaccharides containing fourteen sugars, including two GlcNAcs, nine mannoses and three glucoses. Once assembled, the oligosaccharide is transferred from the lipid to nascent proteins by oligosaccharyltransferases. Catalyzes, on the cytoplasmic face of the endoplasmic reticulum, the addition of the fourth and fifth mannose residues to the dolichol-linked oligosaccharide chain, to produce Man(5)GlcNAc(2)-PP-dolichol core oligosaccharide.</text>
</comment>
<evidence type="ECO:0000256" key="2">
    <source>
        <dbReference type="ARBA" id="ARBA00004922"/>
    </source>
</evidence>
<evidence type="ECO:0000256" key="7">
    <source>
        <dbReference type="ARBA" id="ARBA00022692"/>
    </source>
</evidence>
<comment type="pathway">
    <text evidence="2 12">Protein modification; protein glycosylation.</text>
</comment>
<dbReference type="PANTHER" id="PTHR45919:SF1">
    <property type="entry name" value="GDP-MAN:MAN(3)GLCNAC(2)-PP-DOL ALPHA-1,2-MANNOSYLTRANSFERASE"/>
    <property type="match status" value="1"/>
</dbReference>
<comment type="catalytic activity">
    <reaction evidence="11 12">
        <text>an alpha-D-Man-(1-&gt;3)-[alpha-D-Man-(1-&gt;6)]-beta-D-Man-(1-&gt;4)-beta-D-GlcNAc-(1-&gt;4)-alpha-D-GlcNAc-diphospho-di-trans,poly-cis-dolichol + 2 GDP-alpha-D-mannose = an alpha-D-Man-(1-&gt;2)-alpha-D-Man-(1-&gt;2)-alpha-D-Man-(1-&gt;3)-[alpha-D-Man-(1-&gt;6)]-beta-D-Man-(1-&gt;4)-beta-D-GlcNAc-(1-&gt;4)-alpha-D-GlcNAc-diphospho-di-trans,poly-cis-dolichol + 2 GDP + 2 H(+)</text>
        <dbReference type="Rhea" id="RHEA:29523"/>
        <dbReference type="Rhea" id="RHEA-COMP:19515"/>
        <dbReference type="Rhea" id="RHEA-COMP:19516"/>
        <dbReference type="ChEBI" id="CHEBI:15378"/>
        <dbReference type="ChEBI" id="CHEBI:57527"/>
        <dbReference type="ChEBI" id="CHEBI:58189"/>
        <dbReference type="ChEBI" id="CHEBI:132511"/>
        <dbReference type="ChEBI" id="CHEBI:132515"/>
        <dbReference type="EC" id="2.4.1.131"/>
    </reaction>
    <physiologicalReaction direction="left-to-right" evidence="11 12">
        <dbReference type="Rhea" id="RHEA:29524"/>
    </physiologicalReaction>
</comment>
<keyword evidence="9 12" id="KW-1133">Transmembrane helix</keyword>
<comment type="similarity">
    <text evidence="12">Belongs to the glycosyltransferase group 1 family. Glycosyltransferase 4 subfamily.</text>
</comment>
<keyword evidence="8 12" id="KW-0256">Endoplasmic reticulum</keyword>
<dbReference type="InterPro" id="IPR001296">
    <property type="entry name" value="Glyco_trans_1"/>
</dbReference>
<evidence type="ECO:0000256" key="12">
    <source>
        <dbReference type="RuleBase" id="RU367051"/>
    </source>
</evidence>
<dbReference type="GO" id="GO:0006487">
    <property type="term" value="P:protein N-linked glycosylation"/>
    <property type="evidence" value="ECO:0007669"/>
    <property type="project" value="TreeGrafter"/>
</dbReference>
<keyword evidence="10 12" id="KW-0472">Membrane</keyword>
<dbReference type="Pfam" id="PF15924">
    <property type="entry name" value="ALG11_N"/>
    <property type="match status" value="1"/>
</dbReference>
<evidence type="ECO:0000256" key="10">
    <source>
        <dbReference type="ARBA" id="ARBA00023136"/>
    </source>
</evidence>
<feature type="domain" description="Glycosyl transferase family 1" evidence="13">
    <location>
        <begin position="303"/>
        <end position="451"/>
    </location>
</feature>
<proteinExistence type="inferred from homology"/>
<dbReference type="InterPro" id="IPR038013">
    <property type="entry name" value="ALG11"/>
</dbReference>
<organism evidence="15">
    <name type="scientific">Phaffia rhodozyma</name>
    <name type="common">Yeast</name>
    <name type="synonym">Xanthophyllomyces dendrorhous</name>
    <dbReference type="NCBI Taxonomy" id="264483"/>
    <lineage>
        <taxon>Eukaryota</taxon>
        <taxon>Fungi</taxon>
        <taxon>Dikarya</taxon>
        <taxon>Basidiomycota</taxon>
        <taxon>Agaricomycotina</taxon>
        <taxon>Tremellomycetes</taxon>
        <taxon>Cystofilobasidiales</taxon>
        <taxon>Mrakiaceae</taxon>
        <taxon>Phaffia</taxon>
    </lineage>
</organism>
<evidence type="ECO:0000256" key="6">
    <source>
        <dbReference type="ARBA" id="ARBA00022679"/>
    </source>
</evidence>